<dbReference type="SUPFAM" id="SSF55144">
    <property type="entry name" value="LigT-like"/>
    <property type="match status" value="1"/>
</dbReference>
<sequence length="212" mass="22936">MSDLTAVDILLQPDAAMLARTDRENARMLESIPSPPGFHLDEHHQPHITTLQRYLRTDSLDDAYAAIERVLASLDLRTLSFTAHAIAHLEVQPGVGLAAIVVTPGPEVLDFQSKLIDALAPFVGHGGTAEAFVRTEAEPDINEATRSYVESYVPDRSGDKYIAHVTVGLAKIADLTRMEAEPFEPLTFAATGVSIYRLGNNGTAAAQLKSFS</sequence>
<dbReference type="InterPro" id="IPR009097">
    <property type="entry name" value="Cyclic_Pdiesterase"/>
</dbReference>
<proteinExistence type="predicted"/>
<keyword evidence="2" id="KW-1185">Reference proteome</keyword>
<protein>
    <recommendedName>
        <fullName evidence="3">2'-5' RNA ligase superfamily protein</fullName>
    </recommendedName>
</protein>
<dbReference type="EMBL" id="BAAAYU010000005">
    <property type="protein sequence ID" value="GAA3636353.1"/>
    <property type="molecule type" value="Genomic_DNA"/>
</dbReference>
<accession>A0ABP7AMV6</accession>
<reference evidence="2" key="1">
    <citation type="journal article" date="2019" name="Int. J. Syst. Evol. Microbiol.">
        <title>The Global Catalogue of Microorganisms (GCM) 10K type strain sequencing project: providing services to taxonomists for standard genome sequencing and annotation.</title>
        <authorList>
            <consortium name="The Broad Institute Genomics Platform"/>
            <consortium name="The Broad Institute Genome Sequencing Center for Infectious Disease"/>
            <person name="Wu L."/>
            <person name="Ma J."/>
        </authorList>
    </citation>
    <scope>NUCLEOTIDE SEQUENCE [LARGE SCALE GENOMIC DNA]</scope>
    <source>
        <strain evidence="2">JCM 16544</strain>
    </source>
</reference>
<comment type="caution">
    <text evidence="1">The sequence shown here is derived from an EMBL/GenBank/DDBJ whole genome shotgun (WGS) entry which is preliminary data.</text>
</comment>
<dbReference type="Proteomes" id="UP001501697">
    <property type="component" value="Unassembled WGS sequence"/>
</dbReference>
<gene>
    <name evidence="1" type="ORF">GCM10022200_19630</name>
</gene>
<organism evidence="1 2">
    <name type="scientific">Microbacterium awajiense</name>
    <dbReference type="NCBI Taxonomy" id="415214"/>
    <lineage>
        <taxon>Bacteria</taxon>
        <taxon>Bacillati</taxon>
        <taxon>Actinomycetota</taxon>
        <taxon>Actinomycetes</taxon>
        <taxon>Micrococcales</taxon>
        <taxon>Microbacteriaceae</taxon>
        <taxon>Microbacterium</taxon>
    </lineage>
</organism>
<dbReference type="RefSeq" id="WP_344738015.1">
    <property type="nucleotide sequence ID" value="NZ_BAAAYU010000005.1"/>
</dbReference>
<evidence type="ECO:0008006" key="3">
    <source>
        <dbReference type="Google" id="ProtNLM"/>
    </source>
</evidence>
<evidence type="ECO:0000313" key="1">
    <source>
        <dbReference type="EMBL" id="GAA3636353.1"/>
    </source>
</evidence>
<evidence type="ECO:0000313" key="2">
    <source>
        <dbReference type="Proteomes" id="UP001501697"/>
    </source>
</evidence>
<name>A0ABP7AMV6_9MICO</name>